<organism evidence="6 7">
    <name type="scientific">Pseudovibrio exalbescens</name>
    <dbReference type="NCBI Taxonomy" id="197461"/>
    <lineage>
        <taxon>Bacteria</taxon>
        <taxon>Pseudomonadati</taxon>
        <taxon>Pseudomonadota</taxon>
        <taxon>Alphaproteobacteria</taxon>
        <taxon>Hyphomicrobiales</taxon>
        <taxon>Stappiaceae</taxon>
        <taxon>Pseudovibrio</taxon>
    </lineage>
</organism>
<dbReference type="SMART" id="SM00382">
    <property type="entry name" value="AAA"/>
    <property type="match status" value="1"/>
</dbReference>
<dbReference type="RefSeq" id="WP_028482069.1">
    <property type="nucleotide sequence ID" value="NZ_LVVZ01000003.1"/>
</dbReference>
<evidence type="ECO:0000259" key="5">
    <source>
        <dbReference type="PROSITE" id="PS50893"/>
    </source>
</evidence>
<dbReference type="PANTHER" id="PTHR46743">
    <property type="entry name" value="TEICHOIC ACIDS EXPORT ATP-BINDING PROTEIN TAGH"/>
    <property type="match status" value="1"/>
</dbReference>
<feature type="domain" description="ABC transporter" evidence="5">
    <location>
        <begin position="2"/>
        <end position="218"/>
    </location>
</feature>
<dbReference type="InterPro" id="IPR050683">
    <property type="entry name" value="Bact_Polysacc_Export_ATP-bd"/>
</dbReference>
<sequence>MIEFQNVSKTYYLKGIEKVILDDVSFKFPKGRNVAILGHNGAGKSTMMRLLAGAELPDAGRIRRHVKVSWPLGFSGGFNGQMTGMENIRFVARMYGEDTERVIEFVQEFSELGESLTLPIQTYSSGMKARLAFGVSMAIDFRYYLIDEVTAVGDARFKRKCDEVFKQKLKRSNIVMISHSMGSIRQLCDMGCVLDKGKLYFHDDVEDAIAHHTKNQNA</sequence>
<dbReference type="GO" id="GO:0016020">
    <property type="term" value="C:membrane"/>
    <property type="evidence" value="ECO:0007669"/>
    <property type="project" value="InterPro"/>
</dbReference>
<dbReference type="STRING" id="197461.A3843_01190"/>
<dbReference type="AlphaFoldDB" id="A0A1U7JM92"/>
<evidence type="ECO:0000256" key="4">
    <source>
        <dbReference type="ARBA" id="ARBA00022840"/>
    </source>
</evidence>
<keyword evidence="2" id="KW-0813">Transport</keyword>
<dbReference type="GO" id="GO:0005524">
    <property type="term" value="F:ATP binding"/>
    <property type="evidence" value="ECO:0007669"/>
    <property type="project" value="UniProtKB-KW"/>
</dbReference>
<dbReference type="CDD" id="cd03220">
    <property type="entry name" value="ABC_KpsT_Wzt"/>
    <property type="match status" value="1"/>
</dbReference>
<dbReference type="EMBL" id="LVVZ01000003">
    <property type="protein sequence ID" value="OKL45771.1"/>
    <property type="molecule type" value="Genomic_DNA"/>
</dbReference>
<dbReference type="InterPro" id="IPR017871">
    <property type="entry name" value="ABC_transporter-like_CS"/>
</dbReference>
<dbReference type="InterPro" id="IPR027417">
    <property type="entry name" value="P-loop_NTPase"/>
</dbReference>
<evidence type="ECO:0000256" key="1">
    <source>
        <dbReference type="ARBA" id="ARBA00005417"/>
    </source>
</evidence>
<protein>
    <submittedName>
        <fullName evidence="6">ABC transporter ATP-binding protein</fullName>
    </submittedName>
</protein>
<keyword evidence="3" id="KW-0547">Nucleotide-binding</keyword>
<proteinExistence type="inferred from homology"/>
<dbReference type="PROSITE" id="PS00211">
    <property type="entry name" value="ABC_TRANSPORTER_1"/>
    <property type="match status" value="1"/>
</dbReference>
<evidence type="ECO:0000256" key="3">
    <source>
        <dbReference type="ARBA" id="ARBA00022741"/>
    </source>
</evidence>
<dbReference type="InterPro" id="IPR003439">
    <property type="entry name" value="ABC_transporter-like_ATP-bd"/>
</dbReference>
<evidence type="ECO:0000313" key="7">
    <source>
        <dbReference type="Proteomes" id="UP000185783"/>
    </source>
</evidence>
<dbReference type="Pfam" id="PF00005">
    <property type="entry name" value="ABC_tran"/>
    <property type="match status" value="1"/>
</dbReference>
<keyword evidence="7" id="KW-1185">Reference proteome</keyword>
<dbReference type="PROSITE" id="PS50893">
    <property type="entry name" value="ABC_TRANSPORTER_2"/>
    <property type="match status" value="1"/>
</dbReference>
<gene>
    <name evidence="6" type="ORF">A3843_01190</name>
</gene>
<dbReference type="InterPro" id="IPR015860">
    <property type="entry name" value="ABC_transpr_TagH-like"/>
</dbReference>
<name>A0A1U7JM92_9HYPH</name>
<dbReference type="GO" id="GO:0140359">
    <property type="term" value="F:ABC-type transporter activity"/>
    <property type="evidence" value="ECO:0007669"/>
    <property type="project" value="InterPro"/>
</dbReference>
<dbReference type="InterPro" id="IPR003593">
    <property type="entry name" value="AAA+_ATPase"/>
</dbReference>
<dbReference type="PANTHER" id="PTHR46743:SF2">
    <property type="entry name" value="TEICHOIC ACIDS EXPORT ATP-BINDING PROTEIN TAGH"/>
    <property type="match status" value="1"/>
</dbReference>
<dbReference type="Gene3D" id="3.40.50.300">
    <property type="entry name" value="P-loop containing nucleotide triphosphate hydrolases"/>
    <property type="match status" value="1"/>
</dbReference>
<comment type="caution">
    <text evidence="6">The sequence shown here is derived from an EMBL/GenBank/DDBJ whole genome shotgun (WGS) entry which is preliminary data.</text>
</comment>
<keyword evidence="4 6" id="KW-0067">ATP-binding</keyword>
<accession>A0A1U7JM92</accession>
<comment type="similarity">
    <text evidence="1">Belongs to the ABC transporter superfamily.</text>
</comment>
<dbReference type="GO" id="GO:0016887">
    <property type="term" value="F:ATP hydrolysis activity"/>
    <property type="evidence" value="ECO:0007669"/>
    <property type="project" value="InterPro"/>
</dbReference>
<evidence type="ECO:0000313" key="6">
    <source>
        <dbReference type="EMBL" id="OKL45771.1"/>
    </source>
</evidence>
<reference evidence="6 7" key="1">
    <citation type="submission" date="2016-03" db="EMBL/GenBank/DDBJ databases">
        <title>Genome sequence of Nesiotobacter sp. nov., a moderately halophilic alphaproteobacterium isolated from the Yellow Sea, China.</title>
        <authorList>
            <person name="Zhang G."/>
            <person name="Zhang R."/>
        </authorList>
    </citation>
    <scope>NUCLEOTIDE SEQUENCE [LARGE SCALE GENOMIC DNA]</scope>
    <source>
        <strain evidence="6 7">WB1-6</strain>
    </source>
</reference>
<evidence type="ECO:0000256" key="2">
    <source>
        <dbReference type="ARBA" id="ARBA00022448"/>
    </source>
</evidence>
<dbReference type="Proteomes" id="UP000185783">
    <property type="component" value="Unassembled WGS sequence"/>
</dbReference>
<dbReference type="SUPFAM" id="SSF52540">
    <property type="entry name" value="P-loop containing nucleoside triphosphate hydrolases"/>
    <property type="match status" value="1"/>
</dbReference>